<name>A0A832T3D0_9EURY</name>
<accession>A0A832T3D0</accession>
<sequence>MSKLDKNEFICLKFDAWLYEKDDNLPYSLLEFIWDELEAKLNKDETITKEIKDKIKKLGKKSVNLWKNMVLGAINATNIKAGTSPITELSGIKINASFDGSKFVGYVVNASKEDENEEESYHKKVKELQNCFKELSKTLADNGKKLIIFIDELDRCEAENILNLLASIKLFFSLGGEDEDENKNDDEIKILFIL</sequence>
<evidence type="ECO:0000313" key="3">
    <source>
        <dbReference type="Proteomes" id="UP000645676"/>
    </source>
</evidence>
<organism evidence="2 3">
    <name type="scientific">Methanocaldococcus jannaschii</name>
    <dbReference type="NCBI Taxonomy" id="2190"/>
    <lineage>
        <taxon>Archaea</taxon>
        <taxon>Methanobacteriati</taxon>
        <taxon>Methanobacteriota</taxon>
        <taxon>Methanomada group</taxon>
        <taxon>Methanococci</taxon>
        <taxon>Methanococcales</taxon>
        <taxon>Methanocaldococcaceae</taxon>
        <taxon>Methanocaldococcus</taxon>
    </lineage>
</organism>
<protein>
    <recommendedName>
        <fullName evidence="1">KAP NTPase domain-containing protein</fullName>
    </recommendedName>
</protein>
<reference evidence="2" key="1">
    <citation type="journal article" date="2020" name="bioRxiv">
        <title>A rank-normalized archaeal taxonomy based on genome phylogeny resolves widespread incomplete and uneven classifications.</title>
        <authorList>
            <person name="Rinke C."/>
            <person name="Chuvochina M."/>
            <person name="Mussig A.J."/>
            <person name="Chaumeil P.-A."/>
            <person name="Waite D.W."/>
            <person name="Whitman W.B."/>
            <person name="Parks D.H."/>
            <person name="Hugenholtz P."/>
        </authorList>
    </citation>
    <scope>NUCLEOTIDE SEQUENCE</scope>
    <source>
        <strain evidence="2">UBA8849</strain>
    </source>
</reference>
<comment type="caution">
    <text evidence="2">The sequence shown here is derived from an EMBL/GenBank/DDBJ whole genome shotgun (WGS) entry which is preliminary data.</text>
</comment>
<dbReference type="Pfam" id="PF07693">
    <property type="entry name" value="KAP_NTPase"/>
    <property type="match status" value="1"/>
</dbReference>
<proteinExistence type="predicted"/>
<dbReference type="EMBL" id="DUJR01000006">
    <property type="protein sequence ID" value="HII59243.1"/>
    <property type="molecule type" value="Genomic_DNA"/>
</dbReference>
<dbReference type="SMR" id="A0A832T3D0"/>
<dbReference type="Proteomes" id="UP000645676">
    <property type="component" value="Unassembled WGS sequence"/>
</dbReference>
<evidence type="ECO:0000313" key="2">
    <source>
        <dbReference type="EMBL" id="HII59243.1"/>
    </source>
</evidence>
<gene>
    <name evidence="2" type="ORF">HA335_01470</name>
</gene>
<dbReference type="InterPro" id="IPR011646">
    <property type="entry name" value="KAP_P-loop"/>
</dbReference>
<feature type="domain" description="KAP NTPase" evidence="1">
    <location>
        <begin position="6"/>
        <end position="174"/>
    </location>
</feature>
<dbReference type="AlphaFoldDB" id="A0A832T3D0"/>
<evidence type="ECO:0000259" key="1">
    <source>
        <dbReference type="Pfam" id="PF07693"/>
    </source>
</evidence>